<evidence type="ECO:0000256" key="6">
    <source>
        <dbReference type="PROSITE-ProRule" id="PRU00433"/>
    </source>
</evidence>
<evidence type="ECO:0000313" key="10">
    <source>
        <dbReference type="Proteomes" id="UP000219050"/>
    </source>
</evidence>
<feature type="domain" description="Cytochrome c" evidence="8">
    <location>
        <begin position="36"/>
        <end position="154"/>
    </location>
</feature>
<evidence type="ECO:0000256" key="5">
    <source>
        <dbReference type="ARBA" id="ARBA00023004"/>
    </source>
</evidence>
<dbReference type="AlphaFoldDB" id="A0A291LWB9"/>
<feature type="chain" id="PRO_5012132167" description="Cytochrome c domain-containing protein" evidence="7">
    <location>
        <begin position="26"/>
        <end position="163"/>
    </location>
</feature>
<dbReference type="PROSITE" id="PS51007">
    <property type="entry name" value="CYTC"/>
    <property type="match status" value="1"/>
</dbReference>
<sequence>MIRASLIASALATPILLTGVTALQAEEQAEMIAPTGDVEAGETAFNRQCVACHVVVNDEGEKLAGRNGRTGPNLFPVPYRTAAQDEDFRYGKGMELAGAQGVTWTEAHFTAYVQDPTGFLRDVTEDGSARSKMSFKVRKPEDAADIFAYLASLNPALEETAEK</sequence>
<feature type="signal peptide" evidence="7">
    <location>
        <begin position="1"/>
        <end position="25"/>
    </location>
</feature>
<keyword evidence="3 6" id="KW-0479">Metal-binding</keyword>
<organism evidence="9 10">
    <name type="scientific">Pacificitalea manganoxidans</name>
    <dbReference type="NCBI Taxonomy" id="1411902"/>
    <lineage>
        <taxon>Bacteria</taxon>
        <taxon>Pseudomonadati</taxon>
        <taxon>Pseudomonadota</taxon>
        <taxon>Alphaproteobacteria</taxon>
        <taxon>Rhodobacterales</taxon>
        <taxon>Paracoccaceae</taxon>
        <taxon>Pacificitalea</taxon>
    </lineage>
</organism>
<dbReference type="SUPFAM" id="SSF46626">
    <property type="entry name" value="Cytochrome c"/>
    <property type="match status" value="1"/>
</dbReference>
<dbReference type="InterPro" id="IPR002327">
    <property type="entry name" value="Cyt_c_1A/1B"/>
</dbReference>
<keyword evidence="4" id="KW-0249">Electron transport</keyword>
<keyword evidence="2 6" id="KW-0349">Heme</keyword>
<dbReference type="GO" id="GO:0046872">
    <property type="term" value="F:metal ion binding"/>
    <property type="evidence" value="ECO:0007669"/>
    <property type="project" value="UniProtKB-KW"/>
</dbReference>
<dbReference type="GO" id="GO:0020037">
    <property type="term" value="F:heme binding"/>
    <property type="evidence" value="ECO:0007669"/>
    <property type="project" value="InterPro"/>
</dbReference>
<evidence type="ECO:0000259" key="8">
    <source>
        <dbReference type="PROSITE" id="PS51007"/>
    </source>
</evidence>
<dbReference type="GO" id="GO:0009055">
    <property type="term" value="F:electron transfer activity"/>
    <property type="evidence" value="ECO:0007669"/>
    <property type="project" value="InterPro"/>
</dbReference>
<proteinExistence type="predicted"/>
<gene>
    <name evidence="9" type="ORF">CBW24_01360</name>
</gene>
<reference evidence="9 10" key="1">
    <citation type="submission" date="2017-05" db="EMBL/GenBank/DDBJ databases">
        <title>Comparative genomic and metabolic analysis of manganese-oxidizing mechanisms in Celeribater manganoxidans DY25T: its adaption to the environment of polymetallic nodule.</title>
        <authorList>
            <person name="Wang X."/>
        </authorList>
    </citation>
    <scope>NUCLEOTIDE SEQUENCE [LARGE SCALE GENOMIC DNA]</scope>
    <source>
        <strain evidence="9 10">DY25</strain>
    </source>
</reference>
<protein>
    <recommendedName>
        <fullName evidence="8">Cytochrome c domain-containing protein</fullName>
    </recommendedName>
</protein>
<dbReference type="KEGG" id="cmag:CBW24_01360"/>
<dbReference type="Pfam" id="PF00034">
    <property type="entry name" value="Cytochrom_C"/>
    <property type="match status" value="1"/>
</dbReference>
<dbReference type="Proteomes" id="UP000219050">
    <property type="component" value="Chromosome"/>
</dbReference>
<evidence type="ECO:0000256" key="1">
    <source>
        <dbReference type="ARBA" id="ARBA00022448"/>
    </source>
</evidence>
<dbReference type="InterPro" id="IPR009056">
    <property type="entry name" value="Cyt_c-like_dom"/>
</dbReference>
<keyword evidence="7" id="KW-0732">Signal</keyword>
<accession>A0A291LWB9</accession>
<keyword evidence="1" id="KW-0813">Transport</keyword>
<dbReference type="InterPro" id="IPR036909">
    <property type="entry name" value="Cyt_c-like_dom_sf"/>
</dbReference>
<dbReference type="EMBL" id="CP021404">
    <property type="protein sequence ID" value="ATI40788.1"/>
    <property type="molecule type" value="Genomic_DNA"/>
</dbReference>
<name>A0A291LWB9_9RHOB</name>
<evidence type="ECO:0000256" key="7">
    <source>
        <dbReference type="SAM" id="SignalP"/>
    </source>
</evidence>
<dbReference type="Gene3D" id="1.10.760.10">
    <property type="entry name" value="Cytochrome c-like domain"/>
    <property type="match status" value="1"/>
</dbReference>
<dbReference type="OrthoDB" id="9805828at2"/>
<evidence type="ECO:0000256" key="2">
    <source>
        <dbReference type="ARBA" id="ARBA00022617"/>
    </source>
</evidence>
<keyword evidence="5 6" id="KW-0408">Iron</keyword>
<evidence type="ECO:0000256" key="3">
    <source>
        <dbReference type="ARBA" id="ARBA00022723"/>
    </source>
</evidence>
<evidence type="ECO:0000256" key="4">
    <source>
        <dbReference type="ARBA" id="ARBA00022982"/>
    </source>
</evidence>
<keyword evidence="10" id="KW-1185">Reference proteome</keyword>
<dbReference type="RefSeq" id="WP_097372433.1">
    <property type="nucleotide sequence ID" value="NZ_CP021404.1"/>
</dbReference>
<dbReference type="PANTHER" id="PTHR11961">
    <property type="entry name" value="CYTOCHROME C"/>
    <property type="match status" value="1"/>
</dbReference>
<evidence type="ECO:0000313" key="9">
    <source>
        <dbReference type="EMBL" id="ATI40788.1"/>
    </source>
</evidence>